<dbReference type="KEGG" id="mam:Mesau_00908"/>
<dbReference type="STRING" id="754035.Mesau_00908"/>
<accession>L0KDL8</accession>
<sequence length="694" mass="75437">MRYPAGLLDWAGHRGGGVRRLFDSASGRPGEVVFETNLLGRLRDWARSIAAADKEAPRVVLLVGGPGNGKTEAVEATIEELDKALSCSGALVEELAKSYHPPAGKAVPRLVAVDVGATSQPERDLRIEVVQDATVGGQGGYSPAMLLVDELEAALGSPTGAFICCVNRGVLDDALIQSIDRGLSKSQDLLEAVVRAVSLAPDAPSCWPLEEYPAVAAWPMDAESLVEPTDNDDDAPAAAVLSRALDPARWLEAGTCQAGIACPFCGSRKALAGRREAESFLRMLRWFELGTSKRWAFRDLFSLTSYMLAGSGTGQRGASVDPCEWAASLVEADKQAQLRGRPKRDTSAALFWLVSAQYQHALFHRWDRGLASSLLQDIRDLGLQEDNTAMGLHYFLQSRIAGYVPATIAASLDAFVELLDPAMSSPDAEVTLWGGSVRLGEFDARFSRSVREGLDYAIACRALSHNERMLLERLSVLDELLAVPRLRLKRPAAANRIQRAVRDFACRVTRRSVGARNAAVPDAATLDAFKRVVADADGQGHDLREIANQVEDLLNDDHNFNVSLTTTFGQPLPPSRRRATLVVSRRRVFPRDVALKGRPRPSICFLDVEVGSTPQPIALTYDLFKAVSDLDQGLSPASLPRSVLALLDTTRARMAGSIVRDRDVRERPTIILGETVSVERYRGRFEAGKRGGRQ</sequence>
<dbReference type="AlphaFoldDB" id="L0KDL8"/>
<evidence type="ECO:0000313" key="1">
    <source>
        <dbReference type="EMBL" id="AGB43392.1"/>
    </source>
</evidence>
<gene>
    <name evidence="1" type="ordered locus">Mesau_00908</name>
</gene>
<reference evidence="2" key="1">
    <citation type="submission" date="2012-02" db="EMBL/GenBank/DDBJ databases">
        <title>Complete sequence of Mesorhizobium australicum WSM2073.</title>
        <authorList>
            <person name="Lucas S."/>
            <person name="Han J."/>
            <person name="Lapidus A."/>
            <person name="Cheng J.-F."/>
            <person name="Goodwin L."/>
            <person name="Pitluck S."/>
            <person name="Peters L."/>
            <person name="Gu W."/>
            <person name="Detter J.C."/>
            <person name="Han C."/>
            <person name="Tapia R."/>
            <person name="Land M."/>
            <person name="Hauser L."/>
            <person name="Kyrpides N."/>
            <person name="Ivanova N."/>
            <person name="Pagani I."/>
            <person name="Reeve W.G."/>
            <person name="Howieson J.G."/>
            <person name="Tiwari R.P."/>
            <person name="O'Hara G.W."/>
            <person name="Atkins C.A."/>
            <person name="Ronson C.W."/>
            <person name="Nandasena K.G."/>
            <person name="Woyke T."/>
        </authorList>
    </citation>
    <scope>NUCLEOTIDE SEQUENCE [LARGE SCALE GENOMIC DNA]</scope>
    <source>
        <strain evidence="2">LMG 24608 / HAMBI 3006 / WSM2073</strain>
    </source>
</reference>
<dbReference type="RefSeq" id="WP_015314864.1">
    <property type="nucleotide sequence ID" value="NC_019973.1"/>
</dbReference>
<dbReference type="SUPFAM" id="SSF52540">
    <property type="entry name" value="P-loop containing nucleoside triphosphate hydrolases"/>
    <property type="match status" value="1"/>
</dbReference>
<dbReference type="EMBL" id="CP003358">
    <property type="protein sequence ID" value="AGB43392.1"/>
    <property type="molecule type" value="Genomic_DNA"/>
</dbReference>
<protein>
    <submittedName>
        <fullName evidence="1">Zeta toxin</fullName>
    </submittedName>
</protein>
<keyword evidence="2" id="KW-1185">Reference proteome</keyword>
<dbReference type="eggNOG" id="ENOG502Z82J">
    <property type="taxonomic scope" value="Bacteria"/>
</dbReference>
<dbReference type="HOGENOM" id="CLU_393761_0_0_5"/>
<dbReference type="InterPro" id="IPR027417">
    <property type="entry name" value="P-loop_NTPase"/>
</dbReference>
<name>L0KDL8_MESAW</name>
<dbReference type="OrthoDB" id="6743475at2"/>
<dbReference type="GeneID" id="90988427"/>
<proteinExistence type="predicted"/>
<dbReference type="Proteomes" id="UP000010998">
    <property type="component" value="Chromosome"/>
</dbReference>
<dbReference type="Gene3D" id="3.40.50.300">
    <property type="entry name" value="P-loop containing nucleotide triphosphate hydrolases"/>
    <property type="match status" value="1"/>
</dbReference>
<evidence type="ECO:0000313" key="2">
    <source>
        <dbReference type="Proteomes" id="UP000010998"/>
    </source>
</evidence>
<organism evidence="1 2">
    <name type="scientific">Mesorhizobium australicum (strain HAMBI 3006 / LMG 24608 / WSM2073)</name>
    <dbReference type="NCBI Taxonomy" id="754035"/>
    <lineage>
        <taxon>Bacteria</taxon>
        <taxon>Pseudomonadati</taxon>
        <taxon>Pseudomonadota</taxon>
        <taxon>Alphaproteobacteria</taxon>
        <taxon>Hyphomicrobiales</taxon>
        <taxon>Phyllobacteriaceae</taxon>
        <taxon>Mesorhizobium</taxon>
    </lineage>
</organism>